<organism evidence="2 3">
    <name type="scientific">Nocardia pseudobrasiliensis</name>
    <dbReference type="NCBI Taxonomy" id="45979"/>
    <lineage>
        <taxon>Bacteria</taxon>
        <taxon>Bacillati</taxon>
        <taxon>Actinomycetota</taxon>
        <taxon>Actinomycetes</taxon>
        <taxon>Mycobacteriales</taxon>
        <taxon>Nocardiaceae</taxon>
        <taxon>Nocardia</taxon>
    </lineage>
</organism>
<dbReference type="Proteomes" id="UP000254869">
    <property type="component" value="Unassembled WGS sequence"/>
</dbReference>
<dbReference type="InterPro" id="IPR024072">
    <property type="entry name" value="DHFR-like_dom_sf"/>
</dbReference>
<dbReference type="GO" id="GO:0008703">
    <property type="term" value="F:5-amino-6-(5-phosphoribosylamino)uracil reductase activity"/>
    <property type="evidence" value="ECO:0007669"/>
    <property type="project" value="InterPro"/>
</dbReference>
<accession>A0A370IDK7</accession>
<dbReference type="AlphaFoldDB" id="A0A370IDK7"/>
<evidence type="ECO:0000313" key="2">
    <source>
        <dbReference type="EMBL" id="RDI68812.1"/>
    </source>
</evidence>
<dbReference type="STRING" id="1210086.GCA_001613105_00196"/>
<dbReference type="EMBL" id="QQBC01000001">
    <property type="protein sequence ID" value="RDI68812.1"/>
    <property type="molecule type" value="Genomic_DNA"/>
</dbReference>
<evidence type="ECO:0000259" key="1">
    <source>
        <dbReference type="Pfam" id="PF01872"/>
    </source>
</evidence>
<dbReference type="RefSeq" id="WP_067990374.1">
    <property type="nucleotide sequence ID" value="NZ_QQBC01000001.1"/>
</dbReference>
<dbReference type="InterPro" id="IPR050765">
    <property type="entry name" value="Riboflavin_Biosynth_HTPR"/>
</dbReference>
<dbReference type="SUPFAM" id="SSF53597">
    <property type="entry name" value="Dihydrofolate reductase-like"/>
    <property type="match status" value="1"/>
</dbReference>
<dbReference type="Pfam" id="PF01872">
    <property type="entry name" value="RibD_C"/>
    <property type="match status" value="1"/>
</dbReference>
<name>A0A370IDK7_9NOCA</name>
<dbReference type="InterPro" id="IPR002734">
    <property type="entry name" value="RibDG_C"/>
</dbReference>
<dbReference type="GO" id="GO:0009231">
    <property type="term" value="P:riboflavin biosynthetic process"/>
    <property type="evidence" value="ECO:0007669"/>
    <property type="project" value="InterPro"/>
</dbReference>
<protein>
    <submittedName>
        <fullName evidence="2">Dihydrofolate reductase</fullName>
    </submittedName>
</protein>
<reference evidence="2 3" key="1">
    <citation type="submission" date="2018-07" db="EMBL/GenBank/DDBJ databases">
        <title>Genomic Encyclopedia of Type Strains, Phase IV (KMG-IV): sequencing the most valuable type-strain genomes for metagenomic binning, comparative biology and taxonomic classification.</title>
        <authorList>
            <person name="Goeker M."/>
        </authorList>
    </citation>
    <scope>NUCLEOTIDE SEQUENCE [LARGE SCALE GENOMIC DNA]</scope>
    <source>
        <strain evidence="2 3">DSM 44290</strain>
    </source>
</reference>
<dbReference type="Gene3D" id="3.40.430.10">
    <property type="entry name" value="Dihydrofolate Reductase, subunit A"/>
    <property type="match status" value="1"/>
</dbReference>
<sequence length="191" mass="21313">MRKLVYYVGVSLDGYIAGPQGQFDFYPLADDMVAWFGERYPDSVPTHLRVQLGLPVDMPNKVWDTVLMGRGSYEPGLAVGAESPFNHLKQYVFSSTLKPVDNPQVEIVDTDPVELVRQLRQREGLDIWLCGGGNLAGQLIDEIDQLIIKSYPVLAGGGIPVFSGDFKPTRFKVTERREFSSGAQVSWFDRA</sequence>
<proteinExistence type="predicted"/>
<keyword evidence="3" id="KW-1185">Reference proteome</keyword>
<dbReference type="PANTHER" id="PTHR38011">
    <property type="entry name" value="DIHYDROFOLATE REDUCTASE FAMILY PROTEIN (AFU_ORTHOLOGUE AFUA_8G06820)"/>
    <property type="match status" value="1"/>
</dbReference>
<evidence type="ECO:0000313" key="3">
    <source>
        <dbReference type="Proteomes" id="UP000254869"/>
    </source>
</evidence>
<comment type="caution">
    <text evidence="2">The sequence shown here is derived from an EMBL/GenBank/DDBJ whole genome shotgun (WGS) entry which is preliminary data.</text>
</comment>
<feature type="domain" description="Bacterial bifunctional deaminase-reductase C-terminal" evidence="1">
    <location>
        <begin position="3"/>
        <end position="184"/>
    </location>
</feature>
<dbReference type="PANTHER" id="PTHR38011:SF11">
    <property type="entry name" value="2,5-DIAMINO-6-RIBOSYLAMINO-4(3H)-PYRIMIDINONE 5'-PHOSPHATE REDUCTASE"/>
    <property type="match status" value="1"/>
</dbReference>
<gene>
    <name evidence="2" type="ORF">DFR76_101347</name>
</gene>